<name>A0A0N9HWM1_9PSEU</name>
<feature type="region of interest" description="Disordered" evidence="6">
    <location>
        <begin position="409"/>
        <end position="428"/>
    </location>
</feature>
<keyword evidence="10" id="KW-1185">Reference proteome</keyword>
<feature type="transmembrane region" description="Helical" evidence="7">
    <location>
        <begin position="94"/>
        <end position="124"/>
    </location>
</feature>
<feature type="transmembrane region" description="Helical" evidence="7">
    <location>
        <begin position="290"/>
        <end position="310"/>
    </location>
</feature>
<evidence type="ECO:0000256" key="1">
    <source>
        <dbReference type="ARBA" id="ARBA00004651"/>
    </source>
</evidence>
<dbReference type="KEGG" id="kphy:AOZ06_14150"/>
<dbReference type="PROSITE" id="PS50850">
    <property type="entry name" value="MFS"/>
    <property type="match status" value="1"/>
</dbReference>
<evidence type="ECO:0000256" key="3">
    <source>
        <dbReference type="ARBA" id="ARBA00022692"/>
    </source>
</evidence>
<dbReference type="PANTHER" id="PTHR23513">
    <property type="entry name" value="INTEGRAL MEMBRANE EFFLUX PROTEIN-RELATED"/>
    <property type="match status" value="1"/>
</dbReference>
<sequence>MGQGERVSLLRHHDFRQLWASDTISQFGTFIGQTVLPLVAVTVLAATPVEMGLLTAAETAAFLLIGLPAGVWVDRMRRRTLMMRADVARAALMLSIPVAWWAGALTLPHMIVVGLLVGVCTVFFDVSYQSYLPTLVSRDQLLDGNSKLQASQQVALISGPAAGGGLATLIGAANATIAVGFGFVASWLFLLRIKKVEPQPEREHGRKLRTEVLEGLKFVFHNKMLRAIALAGTTAGFFFQMETAAMVLFLTKDLHLSSAQVGLVLAVGGVSGALGAVTANWWYRKIGNARAIWVSLVAIAPFELLIPLAYPGWTVWLSVIGMLGVGYGVTVHNIAQVSFRQSICPDRLLGRMNASMRFMIWGAFPLGSLAGGVLGELISVRGALWVAAIGLSLCSLPLIFSPIRTTVRTPTPTSVDPAGHEQPAPQGP</sequence>
<feature type="transmembrane region" description="Helical" evidence="7">
    <location>
        <begin position="166"/>
        <end position="190"/>
    </location>
</feature>
<gene>
    <name evidence="9" type="ORF">AOZ06_14150</name>
</gene>
<keyword evidence="4 7" id="KW-1133">Transmembrane helix</keyword>
<dbReference type="InterPro" id="IPR020846">
    <property type="entry name" value="MFS_dom"/>
</dbReference>
<evidence type="ECO:0000256" key="7">
    <source>
        <dbReference type="SAM" id="Phobius"/>
    </source>
</evidence>
<keyword evidence="5 7" id="KW-0472">Membrane</keyword>
<evidence type="ECO:0000313" key="9">
    <source>
        <dbReference type="EMBL" id="ALG07904.1"/>
    </source>
</evidence>
<keyword evidence="3 7" id="KW-0812">Transmembrane</keyword>
<evidence type="ECO:0000256" key="4">
    <source>
        <dbReference type="ARBA" id="ARBA00022989"/>
    </source>
</evidence>
<feature type="transmembrane region" description="Helical" evidence="7">
    <location>
        <begin position="53"/>
        <end position="73"/>
    </location>
</feature>
<feature type="transmembrane region" description="Helical" evidence="7">
    <location>
        <begin position="358"/>
        <end position="378"/>
    </location>
</feature>
<feature type="transmembrane region" description="Helical" evidence="7">
    <location>
        <begin position="27"/>
        <end position="47"/>
    </location>
</feature>
<dbReference type="STRING" id="860235.AOZ06_14150"/>
<feature type="transmembrane region" description="Helical" evidence="7">
    <location>
        <begin position="261"/>
        <end position="283"/>
    </location>
</feature>
<feature type="transmembrane region" description="Helical" evidence="7">
    <location>
        <begin position="227"/>
        <end position="249"/>
    </location>
</feature>
<dbReference type="SUPFAM" id="SSF103473">
    <property type="entry name" value="MFS general substrate transporter"/>
    <property type="match status" value="1"/>
</dbReference>
<reference evidence="9 10" key="1">
    <citation type="submission" date="2015-07" db="EMBL/GenBank/DDBJ databases">
        <title>Genome sequencing of Kibdelosporangium phytohabitans.</title>
        <authorList>
            <person name="Qin S."/>
            <person name="Xing K."/>
        </authorList>
    </citation>
    <scope>NUCLEOTIDE SEQUENCE [LARGE SCALE GENOMIC DNA]</scope>
    <source>
        <strain evidence="9 10">KLBMP1111</strain>
    </source>
</reference>
<dbReference type="CDD" id="cd06173">
    <property type="entry name" value="MFS_MefA_like"/>
    <property type="match status" value="1"/>
</dbReference>
<dbReference type="EMBL" id="CP012752">
    <property type="protein sequence ID" value="ALG07904.1"/>
    <property type="molecule type" value="Genomic_DNA"/>
</dbReference>
<evidence type="ECO:0000259" key="8">
    <source>
        <dbReference type="PROSITE" id="PS50850"/>
    </source>
</evidence>
<evidence type="ECO:0000256" key="6">
    <source>
        <dbReference type="SAM" id="MobiDB-lite"/>
    </source>
</evidence>
<dbReference type="GO" id="GO:0022857">
    <property type="term" value="F:transmembrane transporter activity"/>
    <property type="evidence" value="ECO:0007669"/>
    <property type="project" value="InterPro"/>
</dbReference>
<dbReference type="Gene3D" id="1.20.1250.20">
    <property type="entry name" value="MFS general substrate transporter like domains"/>
    <property type="match status" value="1"/>
</dbReference>
<feature type="transmembrane region" description="Helical" evidence="7">
    <location>
        <begin position="384"/>
        <end position="403"/>
    </location>
</feature>
<dbReference type="InterPro" id="IPR011701">
    <property type="entry name" value="MFS"/>
</dbReference>
<dbReference type="InterPro" id="IPR036259">
    <property type="entry name" value="MFS_trans_sf"/>
</dbReference>
<dbReference type="Pfam" id="PF07690">
    <property type="entry name" value="MFS_1"/>
    <property type="match status" value="1"/>
</dbReference>
<comment type="subcellular location">
    <subcellularLocation>
        <location evidence="1">Cell membrane</location>
        <topology evidence="1">Multi-pass membrane protein</topology>
    </subcellularLocation>
</comment>
<dbReference type="AlphaFoldDB" id="A0A0N9HWM1"/>
<evidence type="ECO:0000256" key="5">
    <source>
        <dbReference type="ARBA" id="ARBA00023136"/>
    </source>
</evidence>
<organism evidence="9 10">
    <name type="scientific">Kibdelosporangium phytohabitans</name>
    <dbReference type="NCBI Taxonomy" id="860235"/>
    <lineage>
        <taxon>Bacteria</taxon>
        <taxon>Bacillati</taxon>
        <taxon>Actinomycetota</taxon>
        <taxon>Actinomycetes</taxon>
        <taxon>Pseudonocardiales</taxon>
        <taxon>Pseudonocardiaceae</taxon>
        <taxon>Kibdelosporangium</taxon>
    </lineage>
</organism>
<dbReference type="GO" id="GO:0005886">
    <property type="term" value="C:plasma membrane"/>
    <property type="evidence" value="ECO:0007669"/>
    <property type="project" value="UniProtKB-SubCell"/>
</dbReference>
<protein>
    <submittedName>
        <fullName evidence="9">MFS transporter</fullName>
    </submittedName>
</protein>
<keyword evidence="2" id="KW-1003">Cell membrane</keyword>
<evidence type="ECO:0000313" key="10">
    <source>
        <dbReference type="Proteomes" id="UP000063699"/>
    </source>
</evidence>
<evidence type="ECO:0000256" key="2">
    <source>
        <dbReference type="ARBA" id="ARBA00022475"/>
    </source>
</evidence>
<feature type="domain" description="Major facilitator superfamily (MFS) profile" evidence="8">
    <location>
        <begin position="224"/>
        <end position="428"/>
    </location>
</feature>
<feature type="transmembrane region" description="Helical" evidence="7">
    <location>
        <begin position="316"/>
        <end position="337"/>
    </location>
</feature>
<proteinExistence type="predicted"/>
<dbReference type="Proteomes" id="UP000063699">
    <property type="component" value="Chromosome"/>
</dbReference>
<dbReference type="PANTHER" id="PTHR23513:SF6">
    <property type="entry name" value="MAJOR FACILITATOR SUPERFAMILY ASSOCIATED DOMAIN-CONTAINING PROTEIN"/>
    <property type="match status" value="1"/>
</dbReference>
<accession>A0A0N9HWM1</accession>